<gene>
    <name evidence="1" type="ORF">BWK59_00835</name>
</gene>
<dbReference type="AlphaFoldDB" id="A0A246GLK7"/>
<dbReference type="EMBL" id="MTCZ01000003">
    <property type="protein sequence ID" value="OWP85312.1"/>
    <property type="molecule type" value="Genomic_DNA"/>
</dbReference>
<evidence type="ECO:0000313" key="2">
    <source>
        <dbReference type="Proteomes" id="UP000197768"/>
    </source>
</evidence>
<name>A0A246GLK7_9FLAO</name>
<accession>A0A246GLK7</accession>
<dbReference type="Proteomes" id="UP000197768">
    <property type="component" value="Unassembled WGS sequence"/>
</dbReference>
<comment type="caution">
    <text evidence="1">The sequence shown here is derived from an EMBL/GenBank/DDBJ whole genome shotgun (WGS) entry which is preliminary data.</text>
</comment>
<dbReference type="RefSeq" id="WP_088390129.1">
    <property type="nucleotide sequence ID" value="NZ_MTCZ01000003.1"/>
</dbReference>
<protein>
    <submittedName>
        <fullName evidence="1">Uncharacterized protein</fullName>
    </submittedName>
</protein>
<evidence type="ECO:0000313" key="1">
    <source>
        <dbReference type="EMBL" id="OWP85312.1"/>
    </source>
</evidence>
<reference evidence="1 2" key="1">
    <citation type="journal article" date="2017" name="Infect. Genet. Evol.">
        <title>Comparative genome analysis of fish pathogen Flavobacterium columnare reveals extensive sequence diversity within the species.</title>
        <authorList>
            <person name="Kayansamruaj P."/>
            <person name="Dong H.T."/>
            <person name="Hirono I."/>
            <person name="Kondo H."/>
            <person name="Senapin S."/>
            <person name="Rodkhum C."/>
        </authorList>
    </citation>
    <scope>NUCLEOTIDE SEQUENCE [LARGE SCALE GENOMIC DNA]</scope>
    <source>
        <strain evidence="1 2">1215</strain>
    </source>
</reference>
<organism evidence="1 2">
    <name type="scientific">Flavobacterium davisii</name>
    <dbReference type="NCBI Taxonomy" id="2906077"/>
    <lineage>
        <taxon>Bacteria</taxon>
        <taxon>Pseudomonadati</taxon>
        <taxon>Bacteroidota</taxon>
        <taxon>Flavobacteriia</taxon>
        <taxon>Flavobacteriales</taxon>
        <taxon>Flavobacteriaceae</taxon>
        <taxon>Flavobacterium</taxon>
    </lineage>
</organism>
<proteinExistence type="predicted"/>
<sequence length="200" mass="24124">MVKYLYEYPFDYQLKIFREVFYTYFPFTKVQIEMYQSDIDFDLLSRNEYLNWEEDLLIQFKDKWNWDILKCNPFVVAYYNLGVLFPEIGLLTPAACVCDINQIFCTQSRICYTKYGKLNYPLELCADKHTEYVKWIKFVIDEKNFINNFIEDLIREEIIIQDSQDKCNLKFFMTRNDVAIANKITGNCTSNFEDKEEIPF</sequence>